<comment type="catalytic activity">
    <reaction evidence="1 7">
        <text>guanosine(46) in tRNA + S-adenosyl-L-methionine = N(7)-methylguanosine(46) in tRNA + S-adenosyl-L-homocysteine</text>
        <dbReference type="Rhea" id="RHEA:42708"/>
        <dbReference type="Rhea" id="RHEA-COMP:10188"/>
        <dbReference type="Rhea" id="RHEA-COMP:10189"/>
        <dbReference type="ChEBI" id="CHEBI:57856"/>
        <dbReference type="ChEBI" id="CHEBI:59789"/>
        <dbReference type="ChEBI" id="CHEBI:74269"/>
        <dbReference type="ChEBI" id="CHEBI:74480"/>
        <dbReference type="EC" id="2.1.1.33"/>
    </reaction>
</comment>
<dbReference type="InterPro" id="IPR003358">
    <property type="entry name" value="tRNA_(Gua-N-7)_MeTrfase_Trmb"/>
</dbReference>
<dbReference type="Proteomes" id="UP001596116">
    <property type="component" value="Unassembled WGS sequence"/>
</dbReference>
<feature type="binding site" evidence="7">
    <location>
        <position position="61"/>
    </location>
    <ligand>
        <name>S-adenosyl-L-methionine</name>
        <dbReference type="ChEBI" id="CHEBI:59789"/>
    </ligand>
</feature>
<feature type="binding site" evidence="7">
    <location>
        <position position="135"/>
    </location>
    <ligand>
        <name>S-adenosyl-L-methionine</name>
        <dbReference type="ChEBI" id="CHEBI:59789"/>
    </ligand>
</feature>
<dbReference type="Gene3D" id="3.40.50.150">
    <property type="entry name" value="Vaccinia Virus protein VP39"/>
    <property type="match status" value="1"/>
</dbReference>
<dbReference type="InterPro" id="IPR055361">
    <property type="entry name" value="tRNA_methyltr_TrmB_bact"/>
</dbReference>
<reference evidence="8 9" key="1">
    <citation type="submission" date="2024-09" db="EMBL/GenBank/DDBJ databases">
        <authorList>
            <person name="Zhang Z.-H."/>
        </authorList>
    </citation>
    <scope>NUCLEOTIDE SEQUENCE [LARGE SCALE GENOMIC DNA]</scope>
    <source>
        <strain evidence="8 9">HHTR114</strain>
    </source>
</reference>
<evidence type="ECO:0000256" key="5">
    <source>
        <dbReference type="ARBA" id="ARBA00022691"/>
    </source>
</evidence>
<dbReference type="CDD" id="cd02440">
    <property type="entry name" value="AdoMet_MTases"/>
    <property type="match status" value="1"/>
</dbReference>
<feature type="binding site" evidence="7">
    <location>
        <position position="139"/>
    </location>
    <ligand>
        <name>substrate</name>
    </ligand>
</feature>
<proteinExistence type="inferred from homology"/>
<protein>
    <recommendedName>
        <fullName evidence="7">tRNA (guanine-N(7)-)-methyltransferase</fullName>
        <ecNumber evidence="7">2.1.1.33</ecNumber>
    </recommendedName>
    <alternativeName>
        <fullName evidence="7">tRNA (guanine(46)-N(7))-methyltransferase</fullName>
    </alternativeName>
    <alternativeName>
        <fullName evidence="7">tRNA(m7G46)-methyltransferase</fullName>
    </alternativeName>
</protein>
<keyword evidence="4 7" id="KW-0808">Transferase</keyword>
<dbReference type="GO" id="GO:0008176">
    <property type="term" value="F:tRNA (guanine(46)-N7)-methyltransferase activity"/>
    <property type="evidence" value="ECO:0007669"/>
    <property type="project" value="UniProtKB-EC"/>
</dbReference>
<evidence type="ECO:0000256" key="4">
    <source>
        <dbReference type="ARBA" id="ARBA00022679"/>
    </source>
</evidence>
<dbReference type="PANTHER" id="PTHR23417:SF14">
    <property type="entry name" value="PENTACOTRIPEPTIDE-REPEAT REGION OF PRORP DOMAIN-CONTAINING PROTEIN"/>
    <property type="match status" value="1"/>
</dbReference>
<evidence type="ECO:0000256" key="1">
    <source>
        <dbReference type="ARBA" id="ARBA00000142"/>
    </source>
</evidence>
<keyword evidence="6 7" id="KW-0819">tRNA processing</keyword>
<dbReference type="EC" id="2.1.1.33" evidence="7"/>
<keyword evidence="5 7" id="KW-0949">S-adenosyl-L-methionine</keyword>
<dbReference type="RefSeq" id="WP_379879635.1">
    <property type="nucleotide sequence ID" value="NZ_JBHPON010000001.1"/>
</dbReference>
<dbReference type="Pfam" id="PF02390">
    <property type="entry name" value="Methyltransf_4"/>
    <property type="match status" value="1"/>
</dbReference>
<comment type="caution">
    <text evidence="7">Lacks conserved residue(s) required for the propagation of feature annotation.</text>
</comment>
<gene>
    <name evidence="7 8" type="primary">trmB</name>
    <name evidence="8" type="ORF">ACFMB1_05730</name>
</gene>
<evidence type="ECO:0000256" key="6">
    <source>
        <dbReference type="ARBA" id="ARBA00022694"/>
    </source>
</evidence>
<feature type="binding site" evidence="7">
    <location>
        <position position="113"/>
    </location>
    <ligand>
        <name>S-adenosyl-L-methionine</name>
        <dbReference type="ChEBI" id="CHEBI:59789"/>
    </ligand>
</feature>
<evidence type="ECO:0000256" key="3">
    <source>
        <dbReference type="ARBA" id="ARBA00022603"/>
    </source>
</evidence>
<dbReference type="HAMAP" id="MF_01057">
    <property type="entry name" value="tRNA_methyltr_TrmB"/>
    <property type="match status" value="1"/>
</dbReference>
<comment type="similarity">
    <text evidence="7">Belongs to the class I-like SAM-binding methyltransferase superfamily. TrmB family.</text>
</comment>
<comment type="pathway">
    <text evidence="7">tRNA modification; N(7)-methylguanine-tRNA biosynthesis.</text>
</comment>
<dbReference type="EMBL" id="JBHPON010000001">
    <property type="protein sequence ID" value="MFC6035034.1"/>
    <property type="molecule type" value="Genomic_DNA"/>
</dbReference>
<dbReference type="PROSITE" id="PS51625">
    <property type="entry name" value="SAM_MT_TRMB"/>
    <property type="match status" value="1"/>
</dbReference>
<feature type="binding site" evidence="7">
    <location>
        <begin position="209"/>
        <end position="212"/>
    </location>
    <ligand>
        <name>substrate</name>
    </ligand>
</feature>
<evidence type="ECO:0000313" key="8">
    <source>
        <dbReference type="EMBL" id="MFC6035034.1"/>
    </source>
</evidence>
<comment type="function">
    <text evidence="2 7">Catalyzes the formation of N(7)-methylguanine at position 46 (m7G46) in tRNA.</text>
</comment>
<comment type="caution">
    <text evidence="8">The sequence shown here is derived from an EMBL/GenBank/DDBJ whole genome shotgun (WGS) entry which is preliminary data.</text>
</comment>
<feature type="binding site" evidence="7">
    <location>
        <position position="171"/>
    </location>
    <ligand>
        <name>substrate</name>
    </ligand>
</feature>
<evidence type="ECO:0000313" key="9">
    <source>
        <dbReference type="Proteomes" id="UP001596116"/>
    </source>
</evidence>
<organism evidence="8 9">
    <name type="scientific">Hyphococcus aureus</name>
    <dbReference type="NCBI Taxonomy" id="2666033"/>
    <lineage>
        <taxon>Bacteria</taxon>
        <taxon>Pseudomonadati</taxon>
        <taxon>Pseudomonadota</taxon>
        <taxon>Alphaproteobacteria</taxon>
        <taxon>Parvularculales</taxon>
        <taxon>Parvularculaceae</taxon>
        <taxon>Hyphococcus</taxon>
    </lineage>
</organism>
<dbReference type="PANTHER" id="PTHR23417">
    <property type="entry name" value="3-DEOXY-D-MANNO-OCTULOSONIC-ACID TRANSFERASE/TRNA GUANINE-N 7 - -METHYLTRANSFERASE"/>
    <property type="match status" value="1"/>
</dbReference>
<dbReference type="NCBIfam" id="TIGR00091">
    <property type="entry name" value="tRNA (guanosine(46)-N7)-methyltransferase TrmB"/>
    <property type="match status" value="1"/>
</dbReference>
<name>A0ABW1KT17_9PROT</name>
<keyword evidence="9" id="KW-1185">Reference proteome</keyword>
<evidence type="ECO:0000256" key="2">
    <source>
        <dbReference type="ARBA" id="ARBA00003015"/>
    </source>
</evidence>
<dbReference type="SUPFAM" id="SSF53335">
    <property type="entry name" value="S-adenosyl-L-methionine-dependent methyltransferases"/>
    <property type="match status" value="1"/>
</dbReference>
<evidence type="ECO:0000256" key="7">
    <source>
        <dbReference type="HAMAP-Rule" id="MF_01057"/>
    </source>
</evidence>
<feature type="binding site" evidence="7">
    <location>
        <position position="86"/>
    </location>
    <ligand>
        <name>S-adenosyl-L-methionine</name>
        <dbReference type="ChEBI" id="CHEBI:59789"/>
    </ligand>
</feature>
<keyword evidence="3 7" id="KW-0489">Methyltransferase</keyword>
<accession>A0ABW1KT17</accession>
<sequence length="230" mass="26472">MSDKTYIPRLYGRQIDKPLKPRQAQLMETLLPRLAIPMEEPAKGAIDPQELFPQAEEIHLEVGFGGGEHLAWQAAHNPKIGFIGAEPFVNGVAKLLVHVDEGRQENIRIHHGDVRPLIEALPDASLARIYVLHPDPWPKKRHHKRRMISPWFFAQAARLLKSGGELRVASDIRDYIRWTLMHAQQASEFEWTATCAADWKKRPGDWPQTRYEAKSLREGRTPAYLVFRRK</sequence>
<dbReference type="InterPro" id="IPR029063">
    <property type="entry name" value="SAM-dependent_MTases_sf"/>
</dbReference>